<dbReference type="InterPro" id="IPR021109">
    <property type="entry name" value="Peptidase_aspartic_dom_sf"/>
</dbReference>
<evidence type="ECO:0000259" key="8">
    <source>
        <dbReference type="PROSITE" id="PS51767"/>
    </source>
</evidence>
<evidence type="ECO:0000256" key="6">
    <source>
        <dbReference type="RuleBase" id="RU000454"/>
    </source>
</evidence>
<dbReference type="PROSITE" id="PS51767">
    <property type="entry name" value="PEPTIDASE_A1"/>
    <property type="match status" value="1"/>
</dbReference>
<dbReference type="PROSITE" id="PS00141">
    <property type="entry name" value="ASP_PROTEASE"/>
    <property type="match status" value="2"/>
</dbReference>
<dbReference type="InterPro" id="IPR038765">
    <property type="entry name" value="Papain-like_cys_pep_sf"/>
</dbReference>
<dbReference type="PROSITE" id="PS00139">
    <property type="entry name" value="THIOL_PROTEASE_CYS"/>
    <property type="match status" value="1"/>
</dbReference>
<dbReference type="InterPro" id="IPR039417">
    <property type="entry name" value="Peptidase_C1A_papain-like"/>
</dbReference>
<comment type="caution">
    <text evidence="9">The sequence shown here is derived from an EMBL/GenBank/DDBJ whole genome shotgun (WGS) entry which is preliminary data.</text>
</comment>
<dbReference type="Proteomes" id="UP000243217">
    <property type="component" value="Unassembled WGS sequence"/>
</dbReference>
<dbReference type="InterPro" id="IPR001461">
    <property type="entry name" value="Aspartic_peptidase_A1"/>
</dbReference>
<dbReference type="GO" id="GO:0008234">
    <property type="term" value="F:cysteine-type peptidase activity"/>
    <property type="evidence" value="ECO:0007669"/>
    <property type="project" value="InterPro"/>
</dbReference>
<keyword evidence="7" id="KW-0812">Transmembrane</keyword>
<dbReference type="GO" id="GO:0006508">
    <property type="term" value="P:proteolysis"/>
    <property type="evidence" value="ECO:0007669"/>
    <property type="project" value="UniProtKB-KW"/>
</dbReference>
<dbReference type="PANTHER" id="PTHR12411">
    <property type="entry name" value="CYSTEINE PROTEASE FAMILY C1-RELATED"/>
    <property type="match status" value="1"/>
</dbReference>
<dbReference type="Gene3D" id="3.90.70.10">
    <property type="entry name" value="Cysteine proteinases"/>
    <property type="match status" value="1"/>
</dbReference>
<keyword evidence="6" id="KW-0064">Aspartyl protease</keyword>
<dbReference type="CDD" id="cd02248">
    <property type="entry name" value="Peptidase_C1A"/>
    <property type="match status" value="1"/>
</dbReference>
<reference evidence="9 10" key="1">
    <citation type="journal article" date="2014" name="Genome Biol. Evol.">
        <title>The secreted proteins of Achlya hypogyna and Thraustotheca clavata identify the ancestral oomycete secretome and reveal gene acquisitions by horizontal gene transfer.</title>
        <authorList>
            <person name="Misner I."/>
            <person name="Blouin N."/>
            <person name="Leonard G."/>
            <person name="Richards T.A."/>
            <person name="Lane C.E."/>
        </authorList>
    </citation>
    <scope>NUCLEOTIDE SEQUENCE [LARGE SCALE GENOMIC DNA]</scope>
    <source>
        <strain evidence="9 10">ATCC 34112</strain>
    </source>
</reference>
<dbReference type="SMART" id="SM00848">
    <property type="entry name" value="Inhibitor_I29"/>
    <property type="match status" value="1"/>
</dbReference>
<accession>A0A1V9ZWT4</accession>
<evidence type="ECO:0000256" key="3">
    <source>
        <dbReference type="ARBA" id="ARBA00023145"/>
    </source>
</evidence>
<dbReference type="InterPro" id="IPR013128">
    <property type="entry name" value="Peptidase_C1A"/>
</dbReference>
<keyword evidence="10" id="KW-1185">Reference proteome</keyword>
<dbReference type="EMBL" id="JNBS01001123">
    <property type="protein sequence ID" value="OQS02482.1"/>
    <property type="molecule type" value="Genomic_DNA"/>
</dbReference>
<keyword evidence="4" id="KW-1015">Disulfide bond</keyword>
<feature type="active site" evidence="5">
    <location>
        <position position="621"/>
    </location>
</feature>
<evidence type="ECO:0000256" key="4">
    <source>
        <dbReference type="ARBA" id="ARBA00023157"/>
    </source>
</evidence>
<evidence type="ECO:0000313" key="9">
    <source>
        <dbReference type="EMBL" id="OQS02482.1"/>
    </source>
</evidence>
<dbReference type="AlphaFoldDB" id="A0A1V9ZWT4"/>
<name>A0A1V9ZWT4_9STRA</name>
<evidence type="ECO:0000313" key="10">
    <source>
        <dbReference type="Proteomes" id="UP000243217"/>
    </source>
</evidence>
<keyword evidence="3" id="KW-0865">Zymogen</keyword>
<dbReference type="SUPFAM" id="SSF54001">
    <property type="entry name" value="Cysteine proteinases"/>
    <property type="match status" value="1"/>
</dbReference>
<dbReference type="GO" id="GO:0004190">
    <property type="term" value="F:aspartic-type endopeptidase activity"/>
    <property type="evidence" value="ECO:0007669"/>
    <property type="project" value="UniProtKB-KW"/>
</dbReference>
<dbReference type="InterPro" id="IPR001969">
    <property type="entry name" value="Aspartic_peptidase_AS"/>
</dbReference>
<keyword evidence="6" id="KW-0378">Hydrolase</keyword>
<dbReference type="InterPro" id="IPR000668">
    <property type="entry name" value="Peptidase_C1A_C"/>
</dbReference>
<feature type="domain" description="Peptidase A1" evidence="8">
    <location>
        <begin position="603"/>
        <end position="924"/>
    </location>
</feature>
<dbReference type="Pfam" id="PF00026">
    <property type="entry name" value="Asp"/>
    <property type="match status" value="1"/>
</dbReference>
<dbReference type="SUPFAM" id="SSF50630">
    <property type="entry name" value="Acid proteases"/>
    <property type="match status" value="1"/>
</dbReference>
<dbReference type="FunFam" id="3.90.70.10:FF:000039">
    <property type="entry name" value="Cysteine proteinase 2, putative"/>
    <property type="match status" value="1"/>
</dbReference>
<dbReference type="OrthoDB" id="65740at2759"/>
<gene>
    <name evidence="9" type="ORF">THRCLA_05151</name>
</gene>
<dbReference type="PRINTS" id="PR00792">
    <property type="entry name" value="PEPSIN"/>
</dbReference>
<dbReference type="SMART" id="SM00645">
    <property type="entry name" value="Pept_C1"/>
    <property type="match status" value="1"/>
</dbReference>
<sequence>MGKGKKTKGSVDIVSTEQHERLLEETTYRDMDMGLDSGFHRGPQRKKQRVWCSFIWVGIGLVVVVGVFAILKVSHQSDELPTIKPTFPTQYEASLTFRMPYMKLVEPVFVHVDEIQGLQKLSYYGGVDEYILNASGSSYQMLPVIDSIKCFKSGPTSLQKIFPNVTAFEPMYGKSIVNSRSCFSWKFTVEKSPDSQARLGVYTLYVDAETNEPVRFHYIGHNVMLGGSHMDEYIIDYEYIRAGPIAPQIFTYRVESMNCSTPSPDDDELLRPMEDFHMRMPDGETKRNDHFNDFVELHEKQYKDEKERAQRAAIFHANLQYINSVNRQGLSYRLAVNHLADLSPDDMRRHHHAKVRRDHDNKANATHMLTNNGALPDEWDWRQHGGVTPVKDQGHCGSCWTFGTTGALEGQYYKKANQTVRLSQQNLLDCSWDEGNNACNGGLDYQAYRWIMKHGGIETEATYGSYKNQPGFCHFNKSAAVATVTAFVNVSGVPELNDALVHVGPLSVSIDAAISSFYFYSGGYYDDINCKSGVDDLDHSVVAVGYTTHNGEKYTLVKNSWSTHWGENGYIKIAQKNNICGVATSATYGLVRIPLVNYDQLQFYGSIYIGTPPQPFDIIFDTGSSDIWVPSVACTACAGTYRYNASASTTYQSNYRQFQAYYGSGAVFGNVLWDVVSISPLLPLKTLLMGQVAKQDANIQQFESEGIIGLGFPPLASISRPSFIEVFQIEIFSLYISTLSMEKTTPSQLILHGIDHDLPGKNATWHYFPLKSTHSADGFWAIQFAGVGVNSRTKQQTNGLIQETSTAVLDSGTSLILLPQNEYNQLIQMICLAVDSDSGCKLDTLSKGFSCTSCSYQEFPPVTFFLGPENIPFTLQGSDYVRCELNTCTPQIEKSASQFCVLGDIFIRAYYTAFDVKNRRIGLACPGDGLCFGGIKPPLEFLTHISWLLYISALYTKVFALAVGVYGIKWTANLIRNKTKRRLSTAQTTNFV</sequence>
<keyword evidence="6 9" id="KW-0645">Protease</keyword>
<protein>
    <submittedName>
        <fullName evidence="9">Cathepsin, cysteine protease family C01A</fullName>
    </submittedName>
</protein>
<evidence type="ECO:0000256" key="2">
    <source>
        <dbReference type="ARBA" id="ARBA00008455"/>
    </source>
</evidence>
<keyword evidence="7" id="KW-0472">Membrane</keyword>
<dbReference type="InterPro" id="IPR033121">
    <property type="entry name" value="PEPTIDASE_A1"/>
</dbReference>
<organism evidence="9 10">
    <name type="scientific">Thraustotheca clavata</name>
    <dbReference type="NCBI Taxonomy" id="74557"/>
    <lineage>
        <taxon>Eukaryota</taxon>
        <taxon>Sar</taxon>
        <taxon>Stramenopiles</taxon>
        <taxon>Oomycota</taxon>
        <taxon>Saprolegniomycetes</taxon>
        <taxon>Saprolegniales</taxon>
        <taxon>Achlyaceae</taxon>
        <taxon>Thraustotheca</taxon>
    </lineage>
</organism>
<evidence type="ECO:0000256" key="1">
    <source>
        <dbReference type="ARBA" id="ARBA00007447"/>
    </source>
</evidence>
<evidence type="ECO:0000256" key="7">
    <source>
        <dbReference type="SAM" id="Phobius"/>
    </source>
</evidence>
<keyword evidence="7" id="KW-1133">Transmembrane helix</keyword>
<dbReference type="InterPro" id="IPR034164">
    <property type="entry name" value="Pepsin-like_dom"/>
</dbReference>
<dbReference type="STRING" id="74557.A0A1V9ZWT4"/>
<dbReference type="Gene3D" id="2.40.70.10">
    <property type="entry name" value="Acid Proteases"/>
    <property type="match status" value="2"/>
</dbReference>
<dbReference type="CDD" id="cd05471">
    <property type="entry name" value="pepsin_like"/>
    <property type="match status" value="1"/>
</dbReference>
<dbReference type="InterPro" id="IPR013201">
    <property type="entry name" value="Prot_inhib_I29"/>
</dbReference>
<feature type="active site" evidence="5">
    <location>
        <position position="810"/>
    </location>
</feature>
<dbReference type="Pfam" id="PF08246">
    <property type="entry name" value="Inhibitor_I29"/>
    <property type="match status" value="1"/>
</dbReference>
<comment type="similarity">
    <text evidence="1 6">Belongs to the peptidase A1 family.</text>
</comment>
<dbReference type="Pfam" id="PF00112">
    <property type="entry name" value="Peptidase_C1"/>
    <property type="match status" value="1"/>
</dbReference>
<proteinExistence type="inferred from homology"/>
<feature type="transmembrane region" description="Helical" evidence="7">
    <location>
        <begin position="50"/>
        <end position="71"/>
    </location>
</feature>
<dbReference type="InterPro" id="IPR000169">
    <property type="entry name" value="Pept_cys_AS"/>
</dbReference>
<evidence type="ECO:0000256" key="5">
    <source>
        <dbReference type="PIRSR" id="PIRSR601461-1"/>
    </source>
</evidence>
<dbReference type="FunFam" id="2.40.70.10:FF:000008">
    <property type="entry name" value="Cathepsin D"/>
    <property type="match status" value="1"/>
</dbReference>
<feature type="transmembrane region" description="Helical" evidence="7">
    <location>
        <begin position="947"/>
        <end position="968"/>
    </location>
</feature>
<comment type="similarity">
    <text evidence="2">Belongs to the peptidase C1 family.</text>
</comment>